<protein>
    <recommendedName>
        <fullName evidence="3">NAD-dependent epimerase/dehydratase family protein</fullName>
    </recommendedName>
</protein>
<proteinExistence type="predicted"/>
<dbReference type="InterPro" id="IPR036291">
    <property type="entry name" value="NAD(P)-bd_dom_sf"/>
</dbReference>
<evidence type="ECO:0008006" key="3">
    <source>
        <dbReference type="Google" id="ProtNLM"/>
    </source>
</evidence>
<accession>A0A4R5FX50</accession>
<comment type="caution">
    <text evidence="1">The sequence shown here is derived from an EMBL/GenBank/DDBJ whole genome shotgun (WGS) entry which is preliminary data.</text>
</comment>
<name>A0A4R5FX50_9ACTN</name>
<dbReference type="SUPFAM" id="SSF51735">
    <property type="entry name" value="NAD(P)-binding Rossmann-fold domains"/>
    <property type="match status" value="1"/>
</dbReference>
<dbReference type="AlphaFoldDB" id="A0A4R5FX50"/>
<gene>
    <name evidence="1" type="ORF">E1295_01765</name>
</gene>
<organism evidence="1 2">
    <name type="scientific">Nonomuraea mesophila</name>
    <dbReference type="NCBI Taxonomy" id="2530382"/>
    <lineage>
        <taxon>Bacteria</taxon>
        <taxon>Bacillati</taxon>
        <taxon>Actinomycetota</taxon>
        <taxon>Actinomycetes</taxon>
        <taxon>Streptosporangiales</taxon>
        <taxon>Streptosporangiaceae</taxon>
        <taxon>Nonomuraea</taxon>
    </lineage>
</organism>
<evidence type="ECO:0000313" key="2">
    <source>
        <dbReference type="Proteomes" id="UP000295136"/>
    </source>
</evidence>
<reference evidence="1 2" key="1">
    <citation type="submission" date="2019-03" db="EMBL/GenBank/DDBJ databases">
        <title>Draft genome sequences of novel Actinobacteria.</title>
        <authorList>
            <person name="Sahin N."/>
            <person name="Ay H."/>
            <person name="Saygin H."/>
        </authorList>
    </citation>
    <scope>NUCLEOTIDE SEQUENCE [LARGE SCALE GENOMIC DNA]</scope>
    <source>
        <strain evidence="1 2">6K102</strain>
    </source>
</reference>
<dbReference type="EMBL" id="SMLD01000003">
    <property type="protein sequence ID" value="TDE59763.1"/>
    <property type="molecule type" value="Genomic_DNA"/>
</dbReference>
<sequence>MGRAVVEAALERGDDVSTLNRGLSRAPAPGVHLWPWPAGADERAPLVDGDPGSTIPWWLRRLSKGGRVLAPAPARTSLQHIDVRDLAVCLLRSAGRGLSGAFTTAGPPGAITSGDLLSTALEVIGCDAELVWAEPELLLRHGLPLGMEFGLRAPRSDAPSPDTWLDVAAEQRLLDHLTS</sequence>
<evidence type="ECO:0000313" key="1">
    <source>
        <dbReference type="EMBL" id="TDE59763.1"/>
    </source>
</evidence>
<dbReference type="Proteomes" id="UP000295136">
    <property type="component" value="Unassembled WGS sequence"/>
</dbReference>
<keyword evidence="2" id="KW-1185">Reference proteome</keyword>